<feature type="domain" description="Nucleoside phosphorylase" evidence="6">
    <location>
        <begin position="3"/>
        <end position="234"/>
    </location>
</feature>
<dbReference type="GO" id="GO:0008930">
    <property type="term" value="F:methylthioadenosine nucleosidase activity"/>
    <property type="evidence" value="ECO:0007669"/>
    <property type="project" value="InterPro"/>
</dbReference>
<dbReference type="NCBIfam" id="TIGR01704">
    <property type="entry name" value="MTA_SAH-Nsdase"/>
    <property type="match status" value="1"/>
</dbReference>
<evidence type="ECO:0000256" key="5">
    <source>
        <dbReference type="ARBA" id="ARBA00023167"/>
    </source>
</evidence>
<dbReference type="InterPro" id="IPR000845">
    <property type="entry name" value="Nucleoside_phosphorylase_d"/>
</dbReference>
<evidence type="ECO:0000313" key="8">
    <source>
        <dbReference type="Proteomes" id="UP000494108"/>
    </source>
</evidence>
<dbReference type="NCBIfam" id="NF004079">
    <property type="entry name" value="PRK05584.1"/>
    <property type="match status" value="1"/>
</dbReference>
<accession>A0A6S6YW51</accession>
<dbReference type="InterPro" id="IPR035994">
    <property type="entry name" value="Nucleoside_phosphorylase_sf"/>
</dbReference>
<organism evidence="7 8">
    <name type="scientific">Achromobacter pestifer</name>
    <dbReference type="NCBI Taxonomy" id="1353889"/>
    <lineage>
        <taxon>Bacteria</taxon>
        <taxon>Pseudomonadati</taxon>
        <taxon>Pseudomonadota</taxon>
        <taxon>Betaproteobacteria</taxon>
        <taxon>Burkholderiales</taxon>
        <taxon>Alcaligenaceae</taxon>
        <taxon>Achromobacter</taxon>
    </lineage>
</organism>
<protein>
    <recommendedName>
        <fullName evidence="2">adenosylhomocysteine nucleosidase</fullName>
        <ecNumber evidence="2">3.2.2.9</ecNumber>
    </recommendedName>
</protein>
<keyword evidence="7" id="KW-0326">Glycosidase</keyword>
<evidence type="ECO:0000313" key="7">
    <source>
        <dbReference type="EMBL" id="CAB3649183.1"/>
    </source>
</evidence>
<evidence type="ECO:0000256" key="1">
    <source>
        <dbReference type="ARBA" id="ARBA00004945"/>
    </source>
</evidence>
<dbReference type="GO" id="GO:0019284">
    <property type="term" value="P:L-methionine salvage from S-adenosylmethionine"/>
    <property type="evidence" value="ECO:0007669"/>
    <property type="project" value="TreeGrafter"/>
</dbReference>
<keyword evidence="4 7" id="KW-0378">Hydrolase</keyword>
<reference evidence="7 8" key="1">
    <citation type="submission" date="2020-04" db="EMBL/GenBank/DDBJ databases">
        <authorList>
            <person name="De Canck E."/>
        </authorList>
    </citation>
    <scope>NUCLEOTIDE SEQUENCE [LARGE SCALE GENOMIC DNA]</scope>
    <source>
        <strain evidence="7 8">LMG 3431</strain>
    </source>
</reference>
<dbReference type="RefSeq" id="WP_175175012.1">
    <property type="nucleotide sequence ID" value="NZ_CADIJX010000003.1"/>
</dbReference>
<proteinExistence type="predicted"/>
<name>A0A6S6YW51_9BURK</name>
<keyword evidence="5" id="KW-0486">Methionine biosynthesis</keyword>
<dbReference type="SUPFAM" id="SSF53167">
    <property type="entry name" value="Purine and uridine phosphorylases"/>
    <property type="match status" value="1"/>
</dbReference>
<dbReference type="GO" id="GO:0005829">
    <property type="term" value="C:cytosol"/>
    <property type="evidence" value="ECO:0007669"/>
    <property type="project" value="TreeGrafter"/>
</dbReference>
<dbReference type="Gene3D" id="3.40.50.1580">
    <property type="entry name" value="Nucleoside phosphorylase domain"/>
    <property type="match status" value="1"/>
</dbReference>
<dbReference type="InterPro" id="IPR010049">
    <property type="entry name" value="MTA_SAH_Nsdase"/>
</dbReference>
<comment type="pathway">
    <text evidence="1">Amino-acid biosynthesis; L-methionine biosynthesis via salvage pathway; S-methyl-5-thio-alpha-D-ribose 1-phosphate from S-methyl-5'-thioadenosine (hydrolase route): step 1/2.</text>
</comment>
<dbReference type="Proteomes" id="UP000494108">
    <property type="component" value="Unassembled WGS sequence"/>
</dbReference>
<evidence type="ECO:0000256" key="3">
    <source>
        <dbReference type="ARBA" id="ARBA00022605"/>
    </source>
</evidence>
<dbReference type="PANTHER" id="PTHR46832">
    <property type="entry name" value="5'-METHYLTHIOADENOSINE/S-ADENOSYLHOMOCYSTEINE NUCLEOSIDASE"/>
    <property type="match status" value="1"/>
</dbReference>
<dbReference type="AlphaFoldDB" id="A0A6S6YW51"/>
<dbReference type="GO" id="GO:0008782">
    <property type="term" value="F:adenosylhomocysteine nucleosidase activity"/>
    <property type="evidence" value="ECO:0007669"/>
    <property type="project" value="UniProtKB-EC"/>
</dbReference>
<evidence type="ECO:0000256" key="2">
    <source>
        <dbReference type="ARBA" id="ARBA00011974"/>
    </source>
</evidence>
<dbReference type="UniPathway" id="UPA00904">
    <property type="reaction ID" value="UER00871"/>
</dbReference>
<dbReference type="EC" id="3.2.2.9" evidence="2"/>
<dbReference type="GO" id="GO:0009164">
    <property type="term" value="P:nucleoside catabolic process"/>
    <property type="evidence" value="ECO:0007669"/>
    <property type="project" value="InterPro"/>
</dbReference>
<sequence length="253" mass="26863">MGRLAILGALHEEIADLLAAMDPGATIHRIAMRDFHVGTLWGTPCVIALSRIGKVAAAATASIVIQEFQVSRVLFTGLAGGLHADVDVGDVVVASSLMQHDMDARPLFDQHEIPLLGRVCFDADAGLSALLHDGAEQFIRASGEPSANGRTTLAAPKVHRGLIATGDVFVSHNDEAQALRKRLPDALCVEMEGAAMAQVCYEFGIPFAVMRVISDRADHAAKMDFTAFLQNVARVYTAGILEPLLKSGVLSGK</sequence>
<dbReference type="Pfam" id="PF01048">
    <property type="entry name" value="PNP_UDP_1"/>
    <property type="match status" value="1"/>
</dbReference>
<dbReference type="PANTHER" id="PTHR46832:SF1">
    <property type="entry name" value="5'-METHYLTHIOADENOSINE_S-ADENOSYLHOMOCYSTEINE NUCLEOSIDASE"/>
    <property type="match status" value="1"/>
</dbReference>
<keyword evidence="3" id="KW-0028">Amino-acid biosynthesis</keyword>
<dbReference type="GO" id="GO:0019509">
    <property type="term" value="P:L-methionine salvage from methylthioadenosine"/>
    <property type="evidence" value="ECO:0007669"/>
    <property type="project" value="UniProtKB-UniPathway"/>
</dbReference>
<dbReference type="EMBL" id="CADIJX010000003">
    <property type="protein sequence ID" value="CAB3649183.1"/>
    <property type="molecule type" value="Genomic_DNA"/>
</dbReference>
<evidence type="ECO:0000256" key="4">
    <source>
        <dbReference type="ARBA" id="ARBA00022801"/>
    </source>
</evidence>
<dbReference type="CDD" id="cd09008">
    <property type="entry name" value="MTAN"/>
    <property type="match status" value="1"/>
</dbReference>
<evidence type="ECO:0000259" key="6">
    <source>
        <dbReference type="Pfam" id="PF01048"/>
    </source>
</evidence>
<gene>
    <name evidence="7" type="primary">mtnN</name>
    <name evidence="7" type="ORF">LMG3431_02721</name>
</gene>
<keyword evidence="8" id="KW-1185">Reference proteome</keyword>